<accession>A0AC61SCY2</accession>
<protein>
    <submittedName>
        <fullName evidence="1">Cell division protein FtsJ</fullName>
    </submittedName>
</protein>
<dbReference type="Proteomes" id="UP000315423">
    <property type="component" value="Unassembled WGS sequence"/>
</dbReference>
<comment type="caution">
    <text evidence="1">The sequence shown here is derived from an EMBL/GenBank/DDBJ whole genome shotgun (WGS) entry which is preliminary data.</text>
</comment>
<evidence type="ECO:0000313" key="1">
    <source>
        <dbReference type="EMBL" id="TKY92259.1"/>
    </source>
</evidence>
<evidence type="ECO:0000313" key="2">
    <source>
        <dbReference type="Proteomes" id="UP000315423"/>
    </source>
</evidence>
<keyword evidence="1" id="KW-0131">Cell cycle</keyword>
<gene>
    <name evidence="1" type="ORF">C5S46_01585</name>
</gene>
<dbReference type="EMBL" id="QYBA01000049">
    <property type="protein sequence ID" value="TKY92259.1"/>
    <property type="molecule type" value="Genomic_DNA"/>
</dbReference>
<reference evidence="1" key="1">
    <citation type="submission" date="2018-09" db="EMBL/GenBank/DDBJ databases">
        <title>A genomic encyclopedia of anaerobic methanotrophic archaea.</title>
        <authorList>
            <person name="Skennerton C.T."/>
            <person name="Chadwick G.L."/>
            <person name="Laso-Perez R."/>
            <person name="Leu A.O."/>
            <person name="Speth D.R."/>
            <person name="Yu H."/>
            <person name="Morgan-Lang C."/>
            <person name="Hatzenpichler R."/>
            <person name="Goudeau D."/>
            <person name="Malmstrom R."/>
            <person name="Woyke T."/>
            <person name="Hallam S."/>
            <person name="Tyson G.W."/>
            <person name="Wegener G."/>
            <person name="Boetius A."/>
            <person name="Orphan V.J."/>
        </authorList>
    </citation>
    <scope>NUCLEOTIDE SEQUENCE</scope>
    <source>
        <strain evidence="1">CONS3730D10UFb2</strain>
    </source>
</reference>
<name>A0AC61SCY2_9EURY</name>
<proteinExistence type="predicted"/>
<sequence length="78" mass="8778">CDVTVEPEDAIIVLARVLPLLKPGGRILQVLKISKNTDQNVLINKIQALGFTIQHIIRPKKREIYVIAQHNINSEVVE</sequence>
<organism evidence="1 2">
    <name type="scientific">Candidatus Methanomarinus sp</name>
    <dbReference type="NCBI Taxonomy" id="3386244"/>
    <lineage>
        <taxon>Archaea</taxon>
        <taxon>Methanobacteriati</taxon>
        <taxon>Methanobacteriota</taxon>
        <taxon>Stenosarchaea group</taxon>
        <taxon>Methanomicrobia</taxon>
        <taxon>Methanosarcinales</taxon>
        <taxon>ANME-2 cluster</taxon>
        <taxon>Candidatus Methanocomedenaceae</taxon>
        <taxon>Candidatus Methanomarinus</taxon>
    </lineage>
</organism>
<feature type="non-terminal residue" evidence="1">
    <location>
        <position position="1"/>
    </location>
</feature>
<keyword evidence="1" id="KW-0132">Cell division</keyword>